<dbReference type="InterPro" id="IPR027303">
    <property type="entry name" value="Gln_synth_gly_rich_site"/>
</dbReference>
<dbReference type="PANTHER" id="PTHR43785:SF3">
    <property type="entry name" value="GS CATALYTIC DOMAIN-CONTAINING PROTEIN"/>
    <property type="match status" value="1"/>
</dbReference>
<sequence>MSRKKKTDKPEKSEPADRDVASARGISGVERAKEWFGARTIEEIECLVPDQGGVARGKIMPVSKFLKSPVMNLPLSIFYQCITGEYPAYEGLVDAVEADTDMFMQPDWGTLTSVPWAMDPTAQVIHDAVTRDGRPVEQAPRQVLRRVRDFYRKKGWLPVVAPEIEFYLVEPNTDADYPLKPPVGRSGRPEIGRQGYSISAVNEFDALFEDIYKYSEQQGLEIDTLIHEDGAAQMEINLRHGDPLELADQVFLFKRTIREASLQHKIYATFMAKPIAGEPGSALHIHQSIVDAETGNNIFSDPDTGAPTPLFFSFLAGQQKYLPAIMCMLAPYVNSYRRLTRDSMAPINVQWGYDNRTAGLRVPPSGPEARRVENRVPSSDANPYLAIAAVLAAGYLGMTEELEATSPIETDAKNRDYELPRGLLEAVAELEDSEPVKQILGSSFVTAFSAIKKQEYETFMRVISPWEREHLLLNV</sequence>
<dbReference type="PANTHER" id="PTHR43785">
    <property type="entry name" value="GAMMA-GLUTAMYLPUTRESCINE SYNTHETASE"/>
    <property type="match status" value="1"/>
</dbReference>
<dbReference type="Pfam" id="PF00120">
    <property type="entry name" value="Gln-synt_C"/>
    <property type="match status" value="1"/>
</dbReference>
<gene>
    <name evidence="8" type="ORF">J3R73_002520</name>
</gene>
<evidence type="ECO:0000256" key="5">
    <source>
        <dbReference type="RuleBase" id="RU000384"/>
    </source>
</evidence>
<keyword evidence="2 8" id="KW-0436">Ligase</keyword>
<comment type="similarity">
    <text evidence="4 5">Belongs to the glutamine synthetase family.</text>
</comment>
<dbReference type="Gene3D" id="3.10.20.70">
    <property type="entry name" value="Glutamine synthetase, N-terminal domain"/>
    <property type="match status" value="1"/>
</dbReference>
<dbReference type="InterPro" id="IPR014746">
    <property type="entry name" value="Gln_synth/guanido_kin_cat_dom"/>
</dbReference>
<evidence type="ECO:0000256" key="6">
    <source>
        <dbReference type="SAM" id="MobiDB-lite"/>
    </source>
</evidence>
<dbReference type="SUPFAM" id="SSF54368">
    <property type="entry name" value="Glutamine synthetase, N-terminal domain"/>
    <property type="match status" value="1"/>
</dbReference>
<dbReference type="Gene3D" id="3.30.590.10">
    <property type="entry name" value="Glutamine synthetase/guanido kinase, catalytic domain"/>
    <property type="match status" value="1"/>
</dbReference>
<comment type="cofactor">
    <cofactor evidence="1">
        <name>Mg(2+)</name>
        <dbReference type="ChEBI" id="CHEBI:18420"/>
    </cofactor>
</comment>
<evidence type="ECO:0000313" key="9">
    <source>
        <dbReference type="Proteomes" id="UP001237448"/>
    </source>
</evidence>
<name>A0ABU0FDP6_9HYPH</name>
<organism evidence="8 9">
    <name type="scientific">Labrys monachus</name>
    <dbReference type="NCBI Taxonomy" id="217067"/>
    <lineage>
        <taxon>Bacteria</taxon>
        <taxon>Pseudomonadati</taxon>
        <taxon>Pseudomonadota</taxon>
        <taxon>Alphaproteobacteria</taxon>
        <taxon>Hyphomicrobiales</taxon>
        <taxon>Xanthobacteraceae</taxon>
        <taxon>Labrys</taxon>
    </lineage>
</organism>
<dbReference type="Proteomes" id="UP001237448">
    <property type="component" value="Unassembled WGS sequence"/>
</dbReference>
<comment type="caution">
    <text evidence="8">The sequence shown here is derived from an EMBL/GenBank/DDBJ whole genome shotgun (WGS) entry which is preliminary data.</text>
</comment>
<accession>A0ABU0FDP6</accession>
<dbReference type="PROSITE" id="PS00181">
    <property type="entry name" value="GLNA_ATP"/>
    <property type="match status" value="1"/>
</dbReference>
<feature type="domain" description="GS catalytic" evidence="7">
    <location>
        <begin position="140"/>
        <end position="475"/>
    </location>
</feature>
<feature type="compositionally biased region" description="Basic and acidic residues" evidence="6">
    <location>
        <begin position="8"/>
        <end position="21"/>
    </location>
</feature>
<evidence type="ECO:0000256" key="2">
    <source>
        <dbReference type="ARBA" id="ARBA00022598"/>
    </source>
</evidence>
<dbReference type="InterPro" id="IPR036651">
    <property type="entry name" value="Gln_synt_N_sf"/>
</dbReference>
<dbReference type="InterPro" id="IPR008146">
    <property type="entry name" value="Gln_synth_cat_dom"/>
</dbReference>
<dbReference type="EC" id="6.3.1.2" evidence="8"/>
<evidence type="ECO:0000256" key="1">
    <source>
        <dbReference type="ARBA" id="ARBA00001946"/>
    </source>
</evidence>
<protein>
    <submittedName>
        <fullName evidence="8">Glutamine synthetase</fullName>
        <ecNumber evidence="8">6.3.1.2</ecNumber>
    </submittedName>
</protein>
<keyword evidence="3" id="KW-0460">Magnesium</keyword>
<dbReference type="SMART" id="SM01230">
    <property type="entry name" value="Gln-synt_C"/>
    <property type="match status" value="1"/>
</dbReference>
<evidence type="ECO:0000256" key="4">
    <source>
        <dbReference type="PROSITE-ProRule" id="PRU01331"/>
    </source>
</evidence>
<dbReference type="GO" id="GO:0004356">
    <property type="term" value="F:glutamine synthetase activity"/>
    <property type="evidence" value="ECO:0007669"/>
    <property type="project" value="UniProtKB-EC"/>
</dbReference>
<proteinExistence type="inferred from homology"/>
<dbReference type="EMBL" id="JAUSVK010000001">
    <property type="protein sequence ID" value="MDQ0392728.1"/>
    <property type="molecule type" value="Genomic_DNA"/>
</dbReference>
<reference evidence="8 9" key="1">
    <citation type="submission" date="2023-07" db="EMBL/GenBank/DDBJ databases">
        <title>Genomic Encyclopedia of Type Strains, Phase IV (KMG-IV): sequencing the most valuable type-strain genomes for metagenomic binning, comparative biology and taxonomic classification.</title>
        <authorList>
            <person name="Goeker M."/>
        </authorList>
    </citation>
    <scope>NUCLEOTIDE SEQUENCE [LARGE SCALE GENOMIC DNA]</scope>
    <source>
        <strain evidence="8 9">DSM 5896</strain>
    </source>
</reference>
<dbReference type="PROSITE" id="PS51987">
    <property type="entry name" value="GS_CATALYTIC"/>
    <property type="match status" value="1"/>
</dbReference>
<dbReference type="RefSeq" id="WP_307427045.1">
    <property type="nucleotide sequence ID" value="NZ_JAUSVK010000001.1"/>
</dbReference>
<evidence type="ECO:0000259" key="7">
    <source>
        <dbReference type="PROSITE" id="PS51987"/>
    </source>
</evidence>
<keyword evidence="9" id="KW-1185">Reference proteome</keyword>
<dbReference type="SUPFAM" id="SSF55931">
    <property type="entry name" value="Glutamine synthetase/guanido kinase"/>
    <property type="match status" value="1"/>
</dbReference>
<evidence type="ECO:0000256" key="3">
    <source>
        <dbReference type="ARBA" id="ARBA00022842"/>
    </source>
</evidence>
<evidence type="ECO:0000313" key="8">
    <source>
        <dbReference type="EMBL" id="MDQ0392728.1"/>
    </source>
</evidence>
<feature type="region of interest" description="Disordered" evidence="6">
    <location>
        <begin position="1"/>
        <end position="24"/>
    </location>
</feature>